<feature type="compositionally biased region" description="Basic and acidic residues" evidence="1">
    <location>
        <begin position="310"/>
        <end position="322"/>
    </location>
</feature>
<dbReference type="Proteomes" id="UP000295124">
    <property type="component" value="Unassembled WGS sequence"/>
</dbReference>
<name>A0A4R4Z199_9ACTN</name>
<evidence type="ECO:0000313" key="3">
    <source>
        <dbReference type="Proteomes" id="UP000295124"/>
    </source>
</evidence>
<organism evidence="2 3">
    <name type="scientific">Kribbella antibiotica</name>
    <dbReference type="NCBI Taxonomy" id="190195"/>
    <lineage>
        <taxon>Bacteria</taxon>
        <taxon>Bacillati</taxon>
        <taxon>Actinomycetota</taxon>
        <taxon>Actinomycetes</taxon>
        <taxon>Propionibacteriales</taxon>
        <taxon>Kribbellaceae</taxon>
        <taxon>Kribbella</taxon>
    </lineage>
</organism>
<evidence type="ECO:0000256" key="1">
    <source>
        <dbReference type="SAM" id="MobiDB-lite"/>
    </source>
</evidence>
<dbReference type="EMBL" id="SMKX01000113">
    <property type="protein sequence ID" value="TDD51613.1"/>
    <property type="molecule type" value="Genomic_DNA"/>
</dbReference>
<dbReference type="AlphaFoldDB" id="A0A4R4Z199"/>
<dbReference type="OrthoDB" id="3422149at2"/>
<evidence type="ECO:0000313" key="2">
    <source>
        <dbReference type="EMBL" id="TDD51613.1"/>
    </source>
</evidence>
<reference evidence="2 3" key="1">
    <citation type="submission" date="2019-03" db="EMBL/GenBank/DDBJ databases">
        <title>Draft genome sequences of novel Actinobacteria.</title>
        <authorList>
            <person name="Sahin N."/>
            <person name="Ay H."/>
            <person name="Saygin H."/>
        </authorList>
    </citation>
    <scope>NUCLEOTIDE SEQUENCE [LARGE SCALE GENOMIC DNA]</scope>
    <source>
        <strain evidence="2 3">JCM 13523</strain>
    </source>
</reference>
<sequence>MNMSRKTSLVVAAGAAVVAAIAQLAGWPTWVSVILLLLVLASVVAALRDRAEPAGPYGADSQPAATQPIVVIDPEPQPKSSKVVFDVPLSSAAADYAFRFSATVCWRPAGPFVRPGDPETSAVNAVVLRAQRELAHAAPDGAQLDLHQLSAALSRPETDAGQEVVAWAERIQVRLPEPYAELAKVRDAQRLAQEVKTFEHARERSERAYLKDEAFATPGSATIWWLSRHQDDLERALELYPTLRRLSDAANDRPEAVAQPVWDPSAERVEPAMAVVQPPDLSAAVEILLDGLPDDERKLKASQLAKLEDRFNRPDRAEDIRQEFSPGVLAQQQQSEDSAEDRQPLPDAAELAAEPADTSNEVATVAAPSFGATDSPPYREEFHPTAAETSNRSVPNGRPLPGDLPAEFDGHGSAD</sequence>
<proteinExistence type="predicted"/>
<gene>
    <name evidence="2" type="ORF">E1263_29980</name>
</gene>
<accession>A0A4R4Z199</accession>
<keyword evidence="3" id="KW-1185">Reference proteome</keyword>
<feature type="compositionally biased region" description="Low complexity" evidence="1">
    <location>
        <begin position="345"/>
        <end position="357"/>
    </location>
</feature>
<comment type="caution">
    <text evidence="2">The sequence shown here is derived from an EMBL/GenBank/DDBJ whole genome shotgun (WGS) entry which is preliminary data.</text>
</comment>
<feature type="region of interest" description="Disordered" evidence="1">
    <location>
        <begin position="310"/>
        <end position="415"/>
    </location>
</feature>
<dbReference type="RefSeq" id="WP_132173418.1">
    <property type="nucleotide sequence ID" value="NZ_SMKX01000113.1"/>
</dbReference>
<protein>
    <submittedName>
        <fullName evidence="2">Uncharacterized protein</fullName>
    </submittedName>
</protein>